<evidence type="ECO:0000313" key="3">
    <source>
        <dbReference type="EMBL" id="KAJ2895175.1"/>
    </source>
</evidence>
<organism evidence="3 4">
    <name type="scientific">Zalerion maritima</name>
    <dbReference type="NCBI Taxonomy" id="339359"/>
    <lineage>
        <taxon>Eukaryota</taxon>
        <taxon>Fungi</taxon>
        <taxon>Dikarya</taxon>
        <taxon>Ascomycota</taxon>
        <taxon>Pezizomycotina</taxon>
        <taxon>Sordariomycetes</taxon>
        <taxon>Lulworthiomycetidae</taxon>
        <taxon>Lulworthiales</taxon>
        <taxon>Lulworthiaceae</taxon>
        <taxon>Zalerion</taxon>
    </lineage>
</organism>
<dbReference type="Pfam" id="PF01031">
    <property type="entry name" value="Dynamin_M"/>
    <property type="match status" value="1"/>
</dbReference>
<feature type="compositionally biased region" description="Basic residues" evidence="1">
    <location>
        <begin position="557"/>
        <end position="572"/>
    </location>
</feature>
<dbReference type="Gene3D" id="3.40.50.300">
    <property type="entry name" value="P-loop containing nucleotide triphosphate hydrolases"/>
    <property type="match status" value="1"/>
</dbReference>
<dbReference type="SUPFAM" id="SSF52540">
    <property type="entry name" value="P-loop containing nucleoside triphosphate hydrolases"/>
    <property type="match status" value="1"/>
</dbReference>
<dbReference type="InterPro" id="IPR020850">
    <property type="entry name" value="GED_dom"/>
</dbReference>
<dbReference type="PROSITE" id="PS51388">
    <property type="entry name" value="GED"/>
    <property type="match status" value="1"/>
</dbReference>
<dbReference type="GO" id="GO:0000266">
    <property type="term" value="P:mitochondrial fission"/>
    <property type="evidence" value="ECO:0007669"/>
    <property type="project" value="TreeGrafter"/>
</dbReference>
<reference evidence="3" key="1">
    <citation type="submission" date="2022-07" db="EMBL/GenBank/DDBJ databases">
        <title>Draft genome sequence of Zalerion maritima ATCC 34329, a (micro)plastics degrading marine fungus.</title>
        <authorList>
            <person name="Paco A."/>
            <person name="Goncalves M.F.M."/>
            <person name="Rocha-Santos T.A.P."/>
            <person name="Alves A."/>
        </authorList>
    </citation>
    <scope>NUCLEOTIDE SEQUENCE</scope>
    <source>
        <strain evidence="3">ATCC 34329</strain>
    </source>
</reference>
<feature type="domain" description="GED" evidence="2">
    <location>
        <begin position="334"/>
        <end position="425"/>
    </location>
</feature>
<feature type="region of interest" description="Disordered" evidence="1">
    <location>
        <begin position="557"/>
        <end position="578"/>
    </location>
</feature>
<name>A0AAD5RJ38_9PEZI</name>
<dbReference type="GO" id="GO:0008017">
    <property type="term" value="F:microtubule binding"/>
    <property type="evidence" value="ECO:0007669"/>
    <property type="project" value="TreeGrafter"/>
</dbReference>
<evidence type="ECO:0000256" key="1">
    <source>
        <dbReference type="SAM" id="MobiDB-lite"/>
    </source>
</evidence>
<dbReference type="GO" id="GO:0048312">
    <property type="term" value="P:intracellular distribution of mitochondria"/>
    <property type="evidence" value="ECO:0007669"/>
    <property type="project" value="TreeGrafter"/>
</dbReference>
<dbReference type="AlphaFoldDB" id="A0AAD5RJ38"/>
<accession>A0AAD5RJ38</accession>
<dbReference type="GO" id="GO:0016559">
    <property type="term" value="P:peroxisome fission"/>
    <property type="evidence" value="ECO:0007669"/>
    <property type="project" value="TreeGrafter"/>
</dbReference>
<proteinExistence type="predicted"/>
<gene>
    <name evidence="3" type="ORF">MKZ38_006840</name>
</gene>
<feature type="compositionally biased region" description="Polar residues" evidence="1">
    <location>
        <begin position="445"/>
        <end position="464"/>
    </location>
</feature>
<feature type="region of interest" description="Disordered" evidence="1">
    <location>
        <begin position="437"/>
        <end position="479"/>
    </location>
</feature>
<dbReference type="EMBL" id="JAKWBI020000421">
    <property type="protein sequence ID" value="KAJ2895175.1"/>
    <property type="molecule type" value="Genomic_DNA"/>
</dbReference>
<feature type="region of interest" description="Disordered" evidence="1">
    <location>
        <begin position="612"/>
        <end position="650"/>
    </location>
</feature>
<dbReference type="PANTHER" id="PTHR11566:SF21">
    <property type="entry name" value="DYNAMIN RELATED PROTEIN 1, ISOFORM A"/>
    <property type="match status" value="1"/>
</dbReference>
<dbReference type="InterPro" id="IPR027417">
    <property type="entry name" value="P-loop_NTPase"/>
</dbReference>
<dbReference type="GO" id="GO:0005739">
    <property type="term" value="C:mitochondrion"/>
    <property type="evidence" value="ECO:0007669"/>
    <property type="project" value="TreeGrafter"/>
</dbReference>
<comment type="caution">
    <text evidence="3">The sequence shown here is derived from an EMBL/GenBank/DDBJ whole genome shotgun (WGS) entry which is preliminary data.</text>
</comment>
<dbReference type="GO" id="GO:0005874">
    <property type="term" value="C:microtubule"/>
    <property type="evidence" value="ECO:0007669"/>
    <property type="project" value="TreeGrafter"/>
</dbReference>
<dbReference type="GO" id="GO:0003924">
    <property type="term" value="F:GTPase activity"/>
    <property type="evidence" value="ECO:0007669"/>
    <property type="project" value="TreeGrafter"/>
</dbReference>
<keyword evidence="4" id="KW-1185">Reference proteome</keyword>
<sequence length="650" mass="73067">MASPNSIILAIISARSEIVLQQVLSKARRVDPNRQRTLGIITKPDTVAPGTGEEARFIRLAKNREATRALAHGWHVLRNRREGEESLSDAVRDANEAEFFASGDWSAVPTRDRGIDQLRRKLSKILLNNIEQNMPDLMEKIKENLDEREPKLLELGDSRSSPSDRRAFLNSISQKFRSLAYNAMIGHYNDEAFDFVLDVKGARRKIVREGEEDDPDIPDFIRPYVDRYPVDKPAPIRIEDLCKEIETNASKTQGIEFPGSSNDQLALDLFRDQSAGWEKISKHYVNDVICFFREFVETLLFHVSLKTTITYNALKQEFIDPFFDQKETHLRQKLNELIRHYRAGFGLSQKTFAENVIVLAIENCLIRDIAGIFSSSNFQALSDEELEFLAAEPLDVRQTREELQTDVKALKEGLILCQRSCTSRAQTALPPGMANILAPAARPKTPSTQSQKPHASPVSKNSLALTPARTPASPKVPQPLRPNYAFQSICSPNKSAAVPVFSWVVSRLFEPRYVVAKLEHFTEKLHSPLLRSGRVTNASPRKLPPSRTDLGATVTRARGRRPVKKRRFRRSAPRNTRGTCTDHIALTAAAPLVLSPPARFFRLTYSSQARGEASFSSAPDGNLPAFLRGGEQQEDHRHRRLHAFPGGKTG</sequence>
<dbReference type="GO" id="GO:0016020">
    <property type="term" value="C:membrane"/>
    <property type="evidence" value="ECO:0007669"/>
    <property type="project" value="TreeGrafter"/>
</dbReference>
<dbReference type="InterPro" id="IPR022812">
    <property type="entry name" value="Dynamin"/>
</dbReference>
<evidence type="ECO:0000313" key="4">
    <source>
        <dbReference type="Proteomes" id="UP001201980"/>
    </source>
</evidence>
<dbReference type="GO" id="GO:0006897">
    <property type="term" value="P:endocytosis"/>
    <property type="evidence" value="ECO:0007669"/>
    <property type="project" value="TreeGrafter"/>
</dbReference>
<dbReference type="PANTHER" id="PTHR11566">
    <property type="entry name" value="DYNAMIN"/>
    <property type="match status" value="1"/>
</dbReference>
<protein>
    <recommendedName>
        <fullName evidence="2">GED domain-containing protein</fullName>
    </recommendedName>
</protein>
<dbReference type="Proteomes" id="UP001201980">
    <property type="component" value="Unassembled WGS sequence"/>
</dbReference>
<evidence type="ECO:0000259" key="2">
    <source>
        <dbReference type="PROSITE" id="PS51388"/>
    </source>
</evidence>
<dbReference type="InterPro" id="IPR000375">
    <property type="entry name" value="Dynamin_stalk"/>
</dbReference>